<feature type="compositionally biased region" description="Acidic residues" evidence="1">
    <location>
        <begin position="35"/>
        <end position="48"/>
    </location>
</feature>
<evidence type="ECO:0000313" key="3">
    <source>
        <dbReference type="Proteomes" id="UP001165083"/>
    </source>
</evidence>
<sequence length="110" mass="12826">MLRYLFGGKLVWTPLDHMRIGRCQRLLPREHEQQCEDVPEEESGGDEAVDQRESQQRVDDAQRDVAFGRRALQFRGVGVFGRVDDQRHVGRERHGRDFRHADVELVESLS</sequence>
<feature type="region of interest" description="Disordered" evidence="1">
    <location>
        <begin position="31"/>
        <end position="60"/>
    </location>
</feature>
<dbReference type="AlphaFoldDB" id="A0A9W6TEH4"/>
<evidence type="ECO:0000313" key="2">
    <source>
        <dbReference type="EMBL" id="GMF10031.1"/>
    </source>
</evidence>
<name>A0A9W6TEH4_9STRA</name>
<reference evidence="2" key="1">
    <citation type="submission" date="2023-04" db="EMBL/GenBank/DDBJ databases">
        <title>Phytophthora lilii NBRC 32176.</title>
        <authorList>
            <person name="Ichikawa N."/>
            <person name="Sato H."/>
            <person name="Tonouchi N."/>
        </authorList>
    </citation>
    <scope>NUCLEOTIDE SEQUENCE</scope>
    <source>
        <strain evidence="2">NBRC 32176</strain>
    </source>
</reference>
<feature type="compositionally biased region" description="Basic and acidic residues" evidence="1">
    <location>
        <begin position="49"/>
        <end position="60"/>
    </location>
</feature>
<dbReference type="EMBL" id="BSXW01000029">
    <property type="protein sequence ID" value="GMF10031.1"/>
    <property type="molecule type" value="Genomic_DNA"/>
</dbReference>
<gene>
    <name evidence="2" type="ORF">Plil01_000088400</name>
</gene>
<comment type="caution">
    <text evidence="2">The sequence shown here is derived from an EMBL/GenBank/DDBJ whole genome shotgun (WGS) entry which is preliminary data.</text>
</comment>
<keyword evidence="3" id="KW-1185">Reference proteome</keyword>
<accession>A0A9W6TEH4</accession>
<protein>
    <submittedName>
        <fullName evidence="2">Unnamed protein product</fullName>
    </submittedName>
</protein>
<organism evidence="2 3">
    <name type="scientific">Phytophthora lilii</name>
    <dbReference type="NCBI Taxonomy" id="2077276"/>
    <lineage>
        <taxon>Eukaryota</taxon>
        <taxon>Sar</taxon>
        <taxon>Stramenopiles</taxon>
        <taxon>Oomycota</taxon>
        <taxon>Peronosporomycetes</taxon>
        <taxon>Peronosporales</taxon>
        <taxon>Peronosporaceae</taxon>
        <taxon>Phytophthora</taxon>
    </lineage>
</organism>
<evidence type="ECO:0000256" key="1">
    <source>
        <dbReference type="SAM" id="MobiDB-lite"/>
    </source>
</evidence>
<proteinExistence type="predicted"/>
<dbReference type="Proteomes" id="UP001165083">
    <property type="component" value="Unassembled WGS sequence"/>
</dbReference>